<evidence type="ECO:0000313" key="11">
    <source>
        <dbReference type="EMBL" id="KAK5983194.1"/>
    </source>
</evidence>
<dbReference type="Pfam" id="PF00005">
    <property type="entry name" value="ABC_tran"/>
    <property type="match status" value="3"/>
</dbReference>
<evidence type="ECO:0000256" key="6">
    <source>
        <dbReference type="ARBA" id="ARBA00022840"/>
    </source>
</evidence>
<sequence>NLNVIFSLLRFAGGVLFKQFDTKAAVLDYAILKPVSFIAIFLDPWHLDEEWDNPFGINIDHDSIPTKPPYWSSGFLSLQYAIDSLFIQASSSNVTFLPELSIRRIPEPKQIIKSVAGFLNMSHYFWGFCAFVLVIHTAREIAGERSTVKDFLSVMGLSRTVFYLSHVLYGLLKILLVFLVCAAPLLTKMGSVSVPLFVVVLVLYGVSAMVFAAFMSSLFKKPNTVLKVTIVLWIVMVVVVYWAPRVEQILYCTLFSINPHAAFAYAIMTMADYLGRGKFFLFSEITPNCLLMLNFSMFMALDRDLSFLNIFEDISYRFNAGAALVMLLLDIIWMSAATLFFDYIFSDSDFTFFKFLCCGKYKRSSVAHLEEDGGNNETDEGLMKTRAGISVQNLIKVTALLGQNGAGKSTTFSVICGITAPTSGRVCIDDLDVKKQLSACRKYIGLCPQANALFDRLTVNEHLWLIHGLKGAKGSYEDEAKQLLDQLKLDEKSDEYAKNLSGGQKRKLCMSMAVIGDSPVILLDEPTAGMDPRARRDVETLLETIKVDRTVLLTTHYLDEAELLGDRIAIMAKGRVYCCGTPQFLKKSFPELFEYMENSKDSLQISSFGLALNTLEQVFLPFLCFLERSVGCTLTFARLRALFTKRFMYCIRNWSQLITQVLTPLGILLLIVLLSLWEISISKGKVRSFSAVTFGPSRVPVKVEHMSPIVDTYLGLVSKVPGVQTYKLMPRDQLIEWAERLPKKMPPAGYGAVFARNSVEVLFTSRAYHSLPSSLNAYDNAQLKVARSDGIIHTQLQTLTPNISILGIDDIGDKFRLLSPEVVDRIIGPFLVLALAFATSPFVIYLVEERVSKFAHQQSLTGISPLLFWAGSFFFDFLLYSVVCACCLVVFLFRGWMKGYLGFRFQVANIEEDPAVAEERVNVQESREDMALEVKDLCKMYGRLKAVDGLTMGVRDGECFGLLGPNGAGKTSTFDILTGQSFATDGSAVIGGQDVKEHIPIGYCPQFDALLLDLTGRETLEILARMHGFPSPREIVELLLQSVSMEDQADKLLRYCSGGQRRKISVALALLTPARIIILDEPTAGIDPKARRQIWELLSMMRESLKLAILLTSHSMDECEALCSRIAILLRGKMIAIGTSQELKSKFGKSYTIVMVAPDVESRSKVIDAVSGAYPTAVLKTPKGSLTLSLKWQKEKNRLVLEPIFKCLRPSPPPYVSVTFLEISSAEALQPPPSSMCECLRQLWLLTRKNFILTRRNRIWTVFELLLPILFTLPITILIAKNGTIEFSSEVSQLFKAIPLEGGAGDITRNVGFVSSIRTRWCNREKVSIAYFARENQDSVEKLMTDLAKRFSSAEITINWIKMSSEENMLSELRADAPNTTHFGCAINRFAGGIVFNQLDTSTAKLDYVIFISTGFMLDPWHLDQEWSDPFGPNLDYNSIPKEPPYWSSAFLSLQYAIDSLFIEKSSSNVTLLPELRLRRIPEPKQTINTVADFLKYSSYLWGLCAFVLVIHTAREITSERSTVKDFLSVMGLSAPIFYLSHVLYGSLKILLVLLICAIPLCAKIGPVSVSLFVIALILYGVSAVVFAALISSLFKKPNNVLKVVIVLWVILVAAQFKAPRMEQILFCTLFSLNPNAAFSYALRTMSDYMNRGNYDLGRELSFRNIFEDGSFHFTAGAALLMLLVDIMWMSVATLIFDYIFSDSDFTFFKLPFGGLKYVSSSAARLEQDDGNNETDEGLLRTRAGISVQRLIKVWSSTGERAVDNMSLEAYVGQVTVLLGQNGAGKSTTFSVICGITAPTAGRVSIYDLDIQKQRSACRKRIGLCPQGNALFDRLTVDEHLWLIHGLKGASGSYKVEGQQLLEQLKLDEKSNELAMNLSGGQKRKLCVSMAVIGDSQVVLLDEPTAGMDPRARRDVEALLETIKVDRTVLLTTHYLDEAELLGDRVAIMAKGRVYCCGTPQFLKKRFGTGYIMTVVVAEKANAQDVADTLARIAGKYVIGAEKGLVHGKQFEIILPKEHQENFPQLFEYLENSKDSLRISSFGLSMNTMEQVFLKVAENTDPTAMFDFMDARISRNEELIQAQQGELLRSNRDGFKF</sequence>
<dbReference type="PANTHER" id="PTHR19229:SF271">
    <property type="entry name" value="ABC TRANSPORTER CED-7"/>
    <property type="match status" value="1"/>
</dbReference>
<dbReference type="GO" id="GO:0016020">
    <property type="term" value="C:membrane"/>
    <property type="evidence" value="ECO:0007669"/>
    <property type="project" value="UniProtKB-SubCell"/>
</dbReference>
<dbReference type="FunFam" id="3.40.50.300:FF:000933">
    <property type="entry name" value="ABC transporter A family member 7"/>
    <property type="match status" value="1"/>
</dbReference>
<dbReference type="PROSITE" id="PS00211">
    <property type="entry name" value="ABC_TRANSPORTER_1"/>
    <property type="match status" value="3"/>
</dbReference>
<keyword evidence="8 9" id="KW-0472">Membrane</keyword>
<feature type="transmembrane region" description="Helical" evidence="9">
    <location>
        <begin position="1259"/>
        <end position="1280"/>
    </location>
</feature>
<feature type="transmembrane region" description="Helical" evidence="9">
    <location>
        <begin position="163"/>
        <end position="186"/>
    </location>
</feature>
<accession>A0AAN8J323</accession>
<dbReference type="SMART" id="SM00382">
    <property type="entry name" value="AAA"/>
    <property type="match status" value="3"/>
</dbReference>
<dbReference type="InterPro" id="IPR027417">
    <property type="entry name" value="P-loop_NTPase"/>
</dbReference>
<evidence type="ECO:0000256" key="1">
    <source>
        <dbReference type="ARBA" id="ARBA00004141"/>
    </source>
</evidence>
<feature type="transmembrane region" description="Helical" evidence="9">
    <location>
        <begin position="321"/>
        <end position="345"/>
    </location>
</feature>
<dbReference type="GO" id="GO:0005524">
    <property type="term" value="F:ATP binding"/>
    <property type="evidence" value="ECO:0007669"/>
    <property type="project" value="UniProtKB-KW"/>
</dbReference>
<name>A0AAN8J323_TRICO</name>
<keyword evidence="5" id="KW-0547">Nucleotide-binding</keyword>
<feature type="domain" description="ABC transporter" evidence="10">
    <location>
        <begin position="361"/>
        <end position="598"/>
    </location>
</feature>
<evidence type="ECO:0000256" key="2">
    <source>
        <dbReference type="ARBA" id="ARBA00008869"/>
    </source>
</evidence>
<comment type="caution">
    <text evidence="11">The sequence shown here is derived from an EMBL/GenBank/DDBJ whole genome shotgun (WGS) entry which is preliminary data.</text>
</comment>
<keyword evidence="3" id="KW-0813">Transport</keyword>
<feature type="transmembrane region" description="Helical" evidence="9">
    <location>
        <begin position="826"/>
        <end position="847"/>
    </location>
</feature>
<evidence type="ECO:0000313" key="12">
    <source>
        <dbReference type="Proteomes" id="UP001331761"/>
    </source>
</evidence>
<dbReference type="CDD" id="cd03263">
    <property type="entry name" value="ABC_subfamily_A"/>
    <property type="match status" value="3"/>
</dbReference>
<dbReference type="FunFam" id="3.40.50.300:FF:001598">
    <property type="entry name" value="ABC transporter ced-7"/>
    <property type="match status" value="1"/>
</dbReference>
<dbReference type="PANTHER" id="PTHR19229">
    <property type="entry name" value="ATP-BINDING CASSETTE TRANSPORTER SUBFAMILY A ABCA"/>
    <property type="match status" value="1"/>
</dbReference>
<reference evidence="11 12" key="1">
    <citation type="submission" date="2019-10" db="EMBL/GenBank/DDBJ databases">
        <title>Assembly and Annotation for the nematode Trichostrongylus colubriformis.</title>
        <authorList>
            <person name="Martin J."/>
        </authorList>
    </citation>
    <scope>NUCLEOTIDE SEQUENCE [LARGE SCALE GENOMIC DNA]</scope>
    <source>
        <strain evidence="11">G859</strain>
        <tissue evidence="11">Whole worm</tissue>
    </source>
</reference>
<gene>
    <name evidence="11" type="ORF">GCK32_002794</name>
</gene>
<feature type="transmembrane region" description="Helical" evidence="9">
    <location>
        <begin position="225"/>
        <end position="242"/>
    </location>
</feature>
<protein>
    <recommendedName>
        <fullName evidence="10">ABC transporter domain-containing protein</fullName>
    </recommendedName>
</protein>
<feature type="transmembrane region" description="Helical" evidence="9">
    <location>
        <begin position="1546"/>
        <end position="1563"/>
    </location>
</feature>
<feature type="transmembrane region" description="Helical" evidence="9">
    <location>
        <begin position="124"/>
        <end position="142"/>
    </location>
</feature>
<dbReference type="InterPro" id="IPR017871">
    <property type="entry name" value="ABC_transporter-like_CS"/>
</dbReference>
<evidence type="ECO:0000256" key="8">
    <source>
        <dbReference type="ARBA" id="ARBA00023136"/>
    </source>
</evidence>
<feature type="domain" description="ABC transporter" evidence="10">
    <location>
        <begin position="932"/>
        <end position="1156"/>
    </location>
</feature>
<keyword evidence="7 9" id="KW-1133">Transmembrane helix</keyword>
<feature type="transmembrane region" description="Helical" evidence="9">
    <location>
        <begin position="1678"/>
        <end position="1701"/>
    </location>
</feature>
<evidence type="ECO:0000259" key="10">
    <source>
        <dbReference type="PROSITE" id="PS50893"/>
    </source>
</evidence>
<keyword evidence="6" id="KW-0067">ATP-binding</keyword>
<organism evidence="11 12">
    <name type="scientific">Trichostrongylus colubriformis</name>
    <name type="common">Black scour worm</name>
    <dbReference type="NCBI Taxonomy" id="6319"/>
    <lineage>
        <taxon>Eukaryota</taxon>
        <taxon>Metazoa</taxon>
        <taxon>Ecdysozoa</taxon>
        <taxon>Nematoda</taxon>
        <taxon>Chromadorea</taxon>
        <taxon>Rhabditida</taxon>
        <taxon>Rhabditina</taxon>
        <taxon>Rhabditomorpha</taxon>
        <taxon>Strongyloidea</taxon>
        <taxon>Trichostrongylidae</taxon>
        <taxon>Trichostrongylus</taxon>
    </lineage>
</organism>
<feature type="transmembrane region" description="Helical" evidence="9">
    <location>
        <begin position="657"/>
        <end position="677"/>
    </location>
</feature>
<dbReference type="GO" id="GO:0005319">
    <property type="term" value="F:lipid transporter activity"/>
    <property type="evidence" value="ECO:0007669"/>
    <property type="project" value="TreeGrafter"/>
</dbReference>
<dbReference type="InterPro" id="IPR003593">
    <property type="entry name" value="AAA+_ATPase"/>
</dbReference>
<proteinExistence type="inferred from homology"/>
<feature type="transmembrane region" description="Helical" evidence="9">
    <location>
        <begin position="279"/>
        <end position="301"/>
    </location>
</feature>
<dbReference type="Gene3D" id="3.40.50.300">
    <property type="entry name" value="P-loop containing nucleotide triphosphate hydrolases"/>
    <property type="match status" value="3"/>
</dbReference>
<dbReference type="GO" id="GO:0140359">
    <property type="term" value="F:ABC-type transporter activity"/>
    <property type="evidence" value="ECO:0007669"/>
    <property type="project" value="InterPro"/>
</dbReference>
<dbReference type="InterPro" id="IPR003439">
    <property type="entry name" value="ABC_transporter-like_ATP-bd"/>
</dbReference>
<evidence type="ECO:0000256" key="4">
    <source>
        <dbReference type="ARBA" id="ARBA00022692"/>
    </source>
</evidence>
<evidence type="ECO:0000256" key="7">
    <source>
        <dbReference type="ARBA" id="ARBA00022989"/>
    </source>
</evidence>
<feature type="domain" description="ABC transporter" evidence="10">
    <location>
        <begin position="1746"/>
        <end position="1976"/>
    </location>
</feature>
<feature type="transmembrane region" description="Helical" evidence="9">
    <location>
        <begin position="1570"/>
        <end position="1595"/>
    </location>
</feature>
<comment type="similarity">
    <text evidence="2">Belongs to the ABC transporter superfamily. ABCA family.</text>
</comment>
<dbReference type="EMBL" id="WIXE01004267">
    <property type="protein sequence ID" value="KAK5983194.1"/>
    <property type="molecule type" value="Genomic_DNA"/>
</dbReference>
<feature type="transmembrane region" description="Helical" evidence="9">
    <location>
        <begin position="1601"/>
        <end position="1617"/>
    </location>
</feature>
<dbReference type="FunFam" id="3.40.50.300:FF:000335">
    <property type="entry name" value="ATP binding cassette subfamily A member 5"/>
    <property type="match status" value="1"/>
</dbReference>
<dbReference type="InterPro" id="IPR026082">
    <property type="entry name" value="ABCA"/>
</dbReference>
<evidence type="ECO:0000256" key="3">
    <source>
        <dbReference type="ARBA" id="ARBA00022448"/>
    </source>
</evidence>
<feature type="transmembrane region" description="Helical" evidence="9">
    <location>
        <begin position="867"/>
        <end position="893"/>
    </location>
</feature>
<evidence type="ECO:0000256" key="9">
    <source>
        <dbReference type="SAM" id="Phobius"/>
    </source>
</evidence>
<dbReference type="Pfam" id="PF12698">
    <property type="entry name" value="ABC2_membrane_3"/>
    <property type="match status" value="3"/>
</dbReference>
<feature type="transmembrane region" description="Helical" evidence="9">
    <location>
        <begin position="248"/>
        <end position="267"/>
    </location>
</feature>
<comment type="subcellular location">
    <subcellularLocation>
        <location evidence="1">Membrane</location>
        <topology evidence="1">Multi-pass membrane protein</topology>
    </subcellularLocation>
</comment>
<dbReference type="InterPro" id="IPR013525">
    <property type="entry name" value="ABC2_TM"/>
</dbReference>
<dbReference type="PROSITE" id="PS50893">
    <property type="entry name" value="ABC_TRANSPORTER_2"/>
    <property type="match status" value="3"/>
</dbReference>
<feature type="non-terminal residue" evidence="11">
    <location>
        <position position="1"/>
    </location>
</feature>
<dbReference type="Proteomes" id="UP001331761">
    <property type="component" value="Unassembled WGS sequence"/>
</dbReference>
<feature type="transmembrane region" description="Helical" evidence="9">
    <location>
        <begin position="192"/>
        <end position="213"/>
    </location>
</feature>
<keyword evidence="4 9" id="KW-0812">Transmembrane</keyword>
<keyword evidence="12" id="KW-1185">Reference proteome</keyword>
<evidence type="ECO:0000256" key="5">
    <source>
        <dbReference type="ARBA" id="ARBA00022741"/>
    </source>
</evidence>
<dbReference type="SUPFAM" id="SSF52540">
    <property type="entry name" value="P-loop containing nucleoside triphosphate hydrolases"/>
    <property type="match status" value="3"/>
</dbReference>
<dbReference type="GO" id="GO:0016887">
    <property type="term" value="F:ATP hydrolysis activity"/>
    <property type="evidence" value="ECO:0007669"/>
    <property type="project" value="InterPro"/>
</dbReference>